<evidence type="ECO:0000313" key="3">
    <source>
        <dbReference type="Proteomes" id="UP001430953"/>
    </source>
</evidence>
<keyword evidence="3" id="KW-1185">Reference proteome</keyword>
<proteinExistence type="predicted"/>
<reference evidence="2 3" key="1">
    <citation type="submission" date="2023-03" db="EMBL/GenBank/DDBJ databases">
        <title>High recombination rates correlate with genetic variation in Cardiocondyla obscurior ants.</title>
        <authorList>
            <person name="Errbii M."/>
        </authorList>
    </citation>
    <scope>NUCLEOTIDE SEQUENCE [LARGE SCALE GENOMIC DNA]</scope>
    <source>
        <strain evidence="2">Alpha-2009</strain>
        <tissue evidence="2">Whole body</tissue>
    </source>
</reference>
<feature type="region of interest" description="Disordered" evidence="1">
    <location>
        <begin position="51"/>
        <end position="76"/>
    </location>
</feature>
<gene>
    <name evidence="2" type="ORF">PUN28_019812</name>
</gene>
<dbReference type="EMBL" id="JADYXP020000027">
    <property type="protein sequence ID" value="KAL0099670.1"/>
    <property type="molecule type" value="Genomic_DNA"/>
</dbReference>
<evidence type="ECO:0000313" key="2">
    <source>
        <dbReference type="EMBL" id="KAL0099670.1"/>
    </source>
</evidence>
<sequence>MISRIREIFIRNGAETTELRNNYGKQSSVLSFNNTRPKVLGSFLLFTRVGNSSSNEKESKRQLPLTSHRKKVKFHASSASLPCKIRIKKKKRKKINNQKFFTPSEVSELKFTKLHICR</sequence>
<organism evidence="2 3">
    <name type="scientific">Cardiocondyla obscurior</name>
    <dbReference type="NCBI Taxonomy" id="286306"/>
    <lineage>
        <taxon>Eukaryota</taxon>
        <taxon>Metazoa</taxon>
        <taxon>Ecdysozoa</taxon>
        <taxon>Arthropoda</taxon>
        <taxon>Hexapoda</taxon>
        <taxon>Insecta</taxon>
        <taxon>Pterygota</taxon>
        <taxon>Neoptera</taxon>
        <taxon>Endopterygota</taxon>
        <taxon>Hymenoptera</taxon>
        <taxon>Apocrita</taxon>
        <taxon>Aculeata</taxon>
        <taxon>Formicoidea</taxon>
        <taxon>Formicidae</taxon>
        <taxon>Myrmicinae</taxon>
        <taxon>Cardiocondyla</taxon>
    </lineage>
</organism>
<comment type="caution">
    <text evidence="2">The sequence shown here is derived from an EMBL/GenBank/DDBJ whole genome shotgun (WGS) entry which is preliminary data.</text>
</comment>
<dbReference type="Proteomes" id="UP001430953">
    <property type="component" value="Unassembled WGS sequence"/>
</dbReference>
<evidence type="ECO:0000256" key="1">
    <source>
        <dbReference type="SAM" id="MobiDB-lite"/>
    </source>
</evidence>
<protein>
    <submittedName>
        <fullName evidence="2">Uncharacterized protein</fullName>
    </submittedName>
</protein>
<name>A0AAW2E9M2_9HYME</name>
<dbReference type="AlphaFoldDB" id="A0AAW2E9M2"/>
<accession>A0AAW2E9M2</accession>